<sequence length="181" mass="20519">MNDIFGISPVPTLLVSPSRRIEAVSVGLLNAWRRRRSDFVEKDLVAALYEGSPTERFDRISLLYAIKTAVAARTLRLCHSAFVEDNISWTARITPFHRGDELLCLTLVWEKDTFSTATEDEPSRVFPNEAFSYISQVSEEYAISLLDARGIYRKAFLTFVRRGKCTGQASGERPRDVLAQR</sequence>
<dbReference type="EMBL" id="JAWRVI010000262">
    <property type="protein sequence ID" value="KAK4069817.1"/>
    <property type="molecule type" value="Genomic_DNA"/>
</dbReference>
<protein>
    <submittedName>
        <fullName evidence="1">Uncharacterized protein</fullName>
    </submittedName>
</protein>
<organism evidence="1 2">
    <name type="scientific">Purpureocillium lilacinum</name>
    <name type="common">Paecilomyces lilacinus</name>
    <dbReference type="NCBI Taxonomy" id="33203"/>
    <lineage>
        <taxon>Eukaryota</taxon>
        <taxon>Fungi</taxon>
        <taxon>Dikarya</taxon>
        <taxon>Ascomycota</taxon>
        <taxon>Pezizomycotina</taxon>
        <taxon>Sordariomycetes</taxon>
        <taxon>Hypocreomycetidae</taxon>
        <taxon>Hypocreales</taxon>
        <taxon>Ophiocordycipitaceae</taxon>
        <taxon>Purpureocillium</taxon>
    </lineage>
</organism>
<accession>A0ABR0BDI5</accession>
<gene>
    <name evidence="1" type="ORF">Purlil1_13630</name>
</gene>
<keyword evidence="2" id="KW-1185">Reference proteome</keyword>
<comment type="caution">
    <text evidence="1">The sequence shown here is derived from an EMBL/GenBank/DDBJ whole genome shotgun (WGS) entry which is preliminary data.</text>
</comment>
<reference evidence="1 2" key="1">
    <citation type="journal article" date="2024" name="Microbiol. Resour. Announc.">
        <title>Genome annotations for the ascomycete fungi Trichoderma harzianum, Trichoderma aggressivum, and Purpureocillium lilacinum.</title>
        <authorList>
            <person name="Beijen E.P.W."/>
            <person name="Ohm R.A."/>
        </authorList>
    </citation>
    <scope>NUCLEOTIDE SEQUENCE [LARGE SCALE GENOMIC DNA]</scope>
    <source>
        <strain evidence="1 2">CBS 150709</strain>
    </source>
</reference>
<proteinExistence type="predicted"/>
<dbReference type="Proteomes" id="UP001287286">
    <property type="component" value="Unassembled WGS sequence"/>
</dbReference>
<name>A0ABR0BDI5_PURLI</name>
<evidence type="ECO:0000313" key="1">
    <source>
        <dbReference type="EMBL" id="KAK4069817.1"/>
    </source>
</evidence>
<evidence type="ECO:0000313" key="2">
    <source>
        <dbReference type="Proteomes" id="UP001287286"/>
    </source>
</evidence>